<dbReference type="RefSeq" id="XP_003016542.1">
    <property type="nucleotide sequence ID" value="XM_003016496.1"/>
</dbReference>
<dbReference type="KEGG" id="abe:ARB_04831"/>
<evidence type="ECO:0000313" key="3">
    <source>
        <dbReference type="EMBL" id="EFE35897.1"/>
    </source>
</evidence>
<keyword evidence="4" id="KW-1185">Reference proteome</keyword>
<dbReference type="EMBL" id="ABSU01000002">
    <property type="protein sequence ID" value="EFE35897.1"/>
    <property type="molecule type" value="Genomic_DNA"/>
</dbReference>
<organism evidence="3 4">
    <name type="scientific">Arthroderma benhamiae (strain ATCC MYA-4681 / CBS 112371)</name>
    <name type="common">Trichophyton mentagrophytes</name>
    <dbReference type="NCBI Taxonomy" id="663331"/>
    <lineage>
        <taxon>Eukaryota</taxon>
        <taxon>Fungi</taxon>
        <taxon>Dikarya</taxon>
        <taxon>Ascomycota</taxon>
        <taxon>Pezizomycotina</taxon>
        <taxon>Eurotiomycetes</taxon>
        <taxon>Eurotiomycetidae</taxon>
        <taxon>Onygenales</taxon>
        <taxon>Arthrodermataceae</taxon>
        <taxon>Trichophyton</taxon>
    </lineage>
</organism>
<comment type="caution">
    <text evidence="3">The sequence shown here is derived from an EMBL/GenBank/DDBJ whole genome shotgun (WGS) entry which is preliminary data.</text>
</comment>
<sequence length="577" mass="63304">MIIDGVVNLNEFELCLSVGSNNIYPTIKKIGPDGSNLKTSSITEYLGVDRSYREYKSKEGKKRETPSHSMLFGINCFLSLSPDHIQKKQKKKTGQKRQKKEKRAKETKKKSKKIKKRIISKRDVQRYVVKVNAGEKEAEEEEEEEDNIERVKSSSRSGMYVICQRGFCGQESPLDGAPVEGIEQLRPGDQGRGSLRVGHPLPLPLVHLGPLALLAVDAHLEELVEHAGRLGRYLGGTAHVGDLAQVGGDGADDAGLLPGLADGGDLGGGLVEFPAALGEHPGAGAGGLDEQDLGLVWGEGDDACDEAFAGGRVAWRRRRRRSCQRRCPFIIIIIMIQSDIFPSLQRDRRDRRALGAESKKQKKQPSSGRRAAEEEENSGAEQKSRRRRRSSRGKGRIGTSAVNYVIGRASRPATATAEKCRLQRQTDRLQDCRRRNDGERSIYDGFLLATARVLYLSIELVGPLLGLPAGLLLGSSCWGPLELACIFPARFHRPGDEGEGGGRRRRGEDGARRADGLDCGRDARDALRDALRDDGVSLGCFLLSFFSFLFFSFIVAFSSSLMGFPGALSHPPRPDMT</sequence>
<accession>D4AKI8</accession>
<reference evidence="4" key="1">
    <citation type="journal article" date="2011" name="Genome Biol.">
        <title>Comparative and functional genomics provide insights into the pathogenicity of dermatophytic fungi.</title>
        <authorList>
            <person name="Burmester A."/>
            <person name="Shelest E."/>
            <person name="Gloeckner G."/>
            <person name="Heddergott C."/>
            <person name="Schindler S."/>
            <person name="Staib P."/>
            <person name="Heidel A."/>
            <person name="Felder M."/>
            <person name="Petzold A."/>
            <person name="Szafranski K."/>
            <person name="Feuermann M."/>
            <person name="Pedruzzi I."/>
            <person name="Priebe S."/>
            <person name="Groth M."/>
            <person name="Winkler R."/>
            <person name="Li W."/>
            <person name="Kniemeyer O."/>
            <person name="Schroeckh V."/>
            <person name="Hertweck C."/>
            <person name="Hube B."/>
            <person name="White T.C."/>
            <person name="Platzer M."/>
            <person name="Guthke R."/>
            <person name="Heitman J."/>
            <person name="Woestemeyer J."/>
            <person name="Zipfel P.F."/>
            <person name="Monod M."/>
            <person name="Brakhage A.A."/>
        </authorList>
    </citation>
    <scope>NUCLEOTIDE SEQUENCE [LARGE SCALE GENOMIC DNA]</scope>
    <source>
        <strain evidence="4">ATCC MYA-4681 / CBS 112371</strain>
    </source>
</reference>
<keyword evidence="2" id="KW-1133">Transmembrane helix</keyword>
<dbReference type="GeneID" id="9522024"/>
<name>D4AKI8_ARTBC</name>
<feature type="compositionally biased region" description="Basic residues" evidence="1">
    <location>
        <begin position="384"/>
        <end position="395"/>
    </location>
</feature>
<protein>
    <submittedName>
        <fullName evidence="3">Uncharacterized protein</fullName>
    </submittedName>
</protein>
<evidence type="ECO:0000256" key="1">
    <source>
        <dbReference type="SAM" id="MobiDB-lite"/>
    </source>
</evidence>
<feature type="region of interest" description="Disordered" evidence="1">
    <location>
        <begin position="351"/>
        <end position="395"/>
    </location>
</feature>
<proteinExistence type="predicted"/>
<gene>
    <name evidence="3" type="ORF">ARB_04831</name>
</gene>
<dbReference type="Proteomes" id="UP000008866">
    <property type="component" value="Unassembled WGS sequence"/>
</dbReference>
<feature type="region of interest" description="Disordered" evidence="1">
    <location>
        <begin position="87"/>
        <end position="115"/>
    </location>
</feature>
<keyword evidence="2" id="KW-0472">Membrane</keyword>
<dbReference type="AlphaFoldDB" id="D4AKI8"/>
<dbReference type="HOGENOM" id="CLU_472485_0_0_1"/>
<feature type="transmembrane region" description="Helical" evidence="2">
    <location>
        <begin position="538"/>
        <end position="564"/>
    </location>
</feature>
<keyword evidence="2" id="KW-0812">Transmembrane</keyword>
<evidence type="ECO:0000313" key="4">
    <source>
        <dbReference type="Proteomes" id="UP000008866"/>
    </source>
</evidence>
<evidence type="ECO:0000256" key="2">
    <source>
        <dbReference type="SAM" id="Phobius"/>
    </source>
</evidence>